<sequence>MIVNKKNIAVFFLNLKTTFQNALKSAPTQWQKIAMKVPSSGKVNDYSWLSNFPGMRKWVGDKVLKALAAFKYTVVNEDWEATIQVDRNDLEDDQTGQYALQAKSAGESGAQLPDDIVFGLVNTAFNSLCYDGQYFFDTDHPMGAGTFSNRSTKALSIDSLAAAKASFGAARTQMQKVKDDDGRALNVRPNILLVPVALEDTAKALMTVDRLEDGKANIYKGACEVVVEPRLTSDTAWYLLDTSKPLMPFIYQERKAPQSVEQTDENSDDVFMRKLLKFGVEARAAGGYGLWQLAYGSTGTEA</sequence>
<evidence type="ECO:0000313" key="2">
    <source>
        <dbReference type="EMBL" id="QBH95990.1"/>
    </source>
</evidence>
<dbReference type="InterPro" id="IPR018774">
    <property type="entry name" value="Phage_Mu_GpT"/>
</dbReference>
<protein>
    <submittedName>
        <fullName evidence="2">Head protein</fullName>
    </submittedName>
</protein>
<gene>
    <name evidence="2" type="ORF">EKN56_05985</name>
</gene>
<dbReference type="RefSeq" id="WP_130590970.1">
    <property type="nucleotide sequence ID" value="NZ_CP034752.1"/>
</dbReference>
<feature type="domain" description="Bacteriophage Mu GpT" evidence="1">
    <location>
        <begin position="164"/>
        <end position="230"/>
    </location>
</feature>
<dbReference type="Proteomes" id="UP000293154">
    <property type="component" value="Chromosome"/>
</dbReference>
<dbReference type="KEGG" id="prag:EKN56_05985"/>
<feature type="domain" description="Bacteriophage Mu GpT" evidence="1">
    <location>
        <begin position="11"/>
        <end position="149"/>
    </location>
</feature>
<dbReference type="EMBL" id="CP034752">
    <property type="protein sequence ID" value="QBH95990.1"/>
    <property type="molecule type" value="Genomic_DNA"/>
</dbReference>
<keyword evidence="3" id="KW-1185">Reference proteome</keyword>
<dbReference type="AlphaFoldDB" id="A0A411WIJ0"/>
<proteinExistence type="predicted"/>
<evidence type="ECO:0000313" key="3">
    <source>
        <dbReference type="Proteomes" id="UP000293154"/>
    </source>
</evidence>
<reference evidence="2 3" key="1">
    <citation type="submission" date="2019-03" db="EMBL/GenBank/DDBJ databases">
        <title>Pragia sp. nov. isolated from the gut tract of Carduelis flavirostris.</title>
        <authorList>
            <person name="Ge Y."/>
        </authorList>
    </citation>
    <scope>NUCLEOTIDE SEQUENCE [LARGE SCALE GENOMIC DNA]</scope>
    <source>
        <strain evidence="2 3">CF-458</strain>
    </source>
</reference>
<feature type="domain" description="Bacteriophage Mu GpT" evidence="1">
    <location>
        <begin position="233"/>
        <end position="298"/>
    </location>
</feature>
<organism evidence="2 3">
    <name type="scientific">Limnobaculum zhutongyuii</name>
    <dbReference type="NCBI Taxonomy" id="2498113"/>
    <lineage>
        <taxon>Bacteria</taxon>
        <taxon>Pseudomonadati</taxon>
        <taxon>Pseudomonadota</taxon>
        <taxon>Gammaproteobacteria</taxon>
        <taxon>Enterobacterales</taxon>
        <taxon>Budviciaceae</taxon>
        <taxon>Limnobaculum</taxon>
    </lineage>
</organism>
<dbReference type="Pfam" id="PF10124">
    <property type="entry name" value="Mu-like_gpT"/>
    <property type="match status" value="3"/>
</dbReference>
<dbReference type="OrthoDB" id="9804833at2"/>
<evidence type="ECO:0000259" key="1">
    <source>
        <dbReference type="Pfam" id="PF10124"/>
    </source>
</evidence>
<name>A0A411WIJ0_9GAMM</name>
<accession>A0A411WIJ0</accession>